<dbReference type="eggNOG" id="KOG0740">
    <property type="taxonomic scope" value="Eukaryota"/>
</dbReference>
<dbReference type="EMBL" id="CT868016">
    <property type="protein sequence ID" value="CAK61781.1"/>
    <property type="molecule type" value="Genomic_DNA"/>
</dbReference>
<dbReference type="RefSeq" id="XP_001429179.1">
    <property type="nucleotide sequence ID" value="XM_001429142.1"/>
</dbReference>
<proteinExistence type="predicted"/>
<dbReference type="OMA" id="VCHETGA"/>
<dbReference type="InterPro" id="IPR003959">
    <property type="entry name" value="ATPase_AAA_core"/>
</dbReference>
<dbReference type="Gene3D" id="1.10.8.60">
    <property type="match status" value="1"/>
</dbReference>
<evidence type="ECO:0000313" key="3">
    <source>
        <dbReference type="EMBL" id="CAK61781.1"/>
    </source>
</evidence>
<dbReference type="STRING" id="5888.A0BTB4"/>
<dbReference type="InterPro" id="IPR052267">
    <property type="entry name" value="N-DRC_Component"/>
</dbReference>
<reference evidence="3 4" key="1">
    <citation type="journal article" date="2006" name="Nature">
        <title>Global trends of whole-genome duplications revealed by the ciliate Paramecium tetraurelia.</title>
        <authorList>
            <consortium name="Genoscope"/>
            <person name="Aury J.-M."/>
            <person name="Jaillon O."/>
            <person name="Duret L."/>
            <person name="Noel B."/>
            <person name="Jubin C."/>
            <person name="Porcel B.M."/>
            <person name="Segurens B."/>
            <person name="Daubin V."/>
            <person name="Anthouard V."/>
            <person name="Aiach N."/>
            <person name="Arnaiz O."/>
            <person name="Billaut A."/>
            <person name="Beisson J."/>
            <person name="Blanc I."/>
            <person name="Bouhouche K."/>
            <person name="Camara F."/>
            <person name="Duharcourt S."/>
            <person name="Guigo R."/>
            <person name="Gogendeau D."/>
            <person name="Katinka M."/>
            <person name="Keller A.-M."/>
            <person name="Kissmehl R."/>
            <person name="Klotz C."/>
            <person name="Koll F."/>
            <person name="Le Moue A."/>
            <person name="Lepere C."/>
            <person name="Malinsky S."/>
            <person name="Nowacki M."/>
            <person name="Nowak J.K."/>
            <person name="Plattner H."/>
            <person name="Poulain J."/>
            <person name="Ruiz F."/>
            <person name="Serrano V."/>
            <person name="Zagulski M."/>
            <person name="Dessen P."/>
            <person name="Betermier M."/>
            <person name="Weissenbach J."/>
            <person name="Scarpelli C."/>
            <person name="Schachter V."/>
            <person name="Sperling L."/>
            <person name="Meyer E."/>
            <person name="Cohen J."/>
            <person name="Wincker P."/>
        </authorList>
    </citation>
    <scope>NUCLEOTIDE SEQUENCE [LARGE SCALE GENOMIC DNA]</scope>
    <source>
        <strain evidence="3 4">Stock d4-2</strain>
    </source>
</reference>
<dbReference type="KEGG" id="ptm:GSPATT00032013001"/>
<dbReference type="GO" id="GO:0005524">
    <property type="term" value="F:ATP binding"/>
    <property type="evidence" value="ECO:0007669"/>
    <property type="project" value="InterPro"/>
</dbReference>
<dbReference type="InParanoid" id="A0BTB4"/>
<dbReference type="PANTHER" id="PTHR14690:SF0">
    <property type="entry name" value="IQ MOTIF CONTAINING WITH AAA DOMAIN 1"/>
    <property type="match status" value="1"/>
</dbReference>
<dbReference type="PANTHER" id="PTHR14690">
    <property type="entry name" value="IQ MOTIF CONTAINING WITH AAA DOMAIN 1"/>
    <property type="match status" value="1"/>
</dbReference>
<accession>A0BTB4</accession>
<dbReference type="GO" id="GO:0016887">
    <property type="term" value="F:ATP hydrolysis activity"/>
    <property type="evidence" value="ECO:0007669"/>
    <property type="project" value="InterPro"/>
</dbReference>
<dbReference type="Pfam" id="PF00004">
    <property type="entry name" value="AAA"/>
    <property type="match status" value="1"/>
</dbReference>
<evidence type="ECO:0000259" key="2">
    <source>
        <dbReference type="Pfam" id="PF00004"/>
    </source>
</evidence>
<sequence>MSTSYFNLKWRQSINQLMEALQIEMDPLVENQIKQNLKLVRPDQEWFVYYGKLYLFYVDAYKSLETCYDQLLHPQKRRLLKKMLENTMLRQIQIKQAMIFYSTQGNVIRSDFVNLHQVIFDEKRLIEDTEVTLPHYFSDEQNRKLAYRKQMLNHFLNEFHDTTQPEEEVLVDKAVLENIEQAIWFIQKNERGRQGIERVLLAKQLKKQDLKKQEKQKKLQEGLEVHDSTEREEAITTIQKYYRGFKAREIVWDLREQESLFLGFTLEKQLQETDAYKTYHLQREKMKEKQQERLQEYKTALVEARDNLMNDWQDDIQNQMLAERRRWYMSEVQKAEGKLVPPKVAQFYKKDQVRLPLTEEEQEMMDLLDKEKKAAKKNKGKKKKKKKQEDEDIRVEQGPTEAIVKMQDLIEKHNHEWRNDQLNPYQKHENSLLKGEIAKGVEKQIREVVDEMIDMELINLRIALKAKKMKYPKKKKSKKKKAKPAAKAEEDDLLEEGEINFGFRSVAKKKKKKFPGDKGTAKKDPRDMLAELIESGIAKKLEPAKISDLIGNCNPLRQKQEMLQEQVADPSIYDLRQVLVQFIGMPLGSQYIKDNVKESNYVLFYGPHGSGKTHAVRALQTECDALILDLSPANIENKYQDKPDYLLSLAFKTAACFQPAIIYIDEIERIFKGKKKKKKGDQQPSSAGGMNWVKLRKYLLKYGKYFTEKQKENVTIIGCSYAPWNANKKQLKSFFKRRVYFPCPNYATRIMIFQRFFDERKIQLHPNFPLSSLAHATEGFTAGNIKEALRKILTERRLFLSAEIPYRISEFVDPLAVQQSTFLQQYQEFRKLHDDLSGNKARIDKLKKPADDEKGKKKPAKKKK</sequence>
<feature type="region of interest" description="Disordered" evidence="1">
    <location>
        <begin position="373"/>
        <end position="394"/>
    </location>
</feature>
<feature type="compositionally biased region" description="Basic and acidic residues" evidence="1">
    <location>
        <begin position="840"/>
        <end position="855"/>
    </location>
</feature>
<dbReference type="HOGENOM" id="CLU_005923_0_0_1"/>
<dbReference type="InterPro" id="IPR000048">
    <property type="entry name" value="IQ_motif_EF-hand-BS"/>
</dbReference>
<protein>
    <recommendedName>
        <fullName evidence="2">ATPase AAA-type core domain-containing protein</fullName>
    </recommendedName>
</protein>
<dbReference type="GeneID" id="5014963"/>
<feature type="compositionally biased region" description="Basic residues" evidence="1">
    <location>
        <begin position="373"/>
        <end position="386"/>
    </location>
</feature>
<feature type="domain" description="ATPase AAA-type core" evidence="2">
    <location>
        <begin position="602"/>
        <end position="742"/>
    </location>
</feature>
<evidence type="ECO:0000313" key="4">
    <source>
        <dbReference type="Proteomes" id="UP000000600"/>
    </source>
</evidence>
<dbReference type="OrthoDB" id="3046016at2759"/>
<dbReference type="Gene3D" id="3.40.50.300">
    <property type="entry name" value="P-loop containing nucleotide triphosphate hydrolases"/>
    <property type="match status" value="1"/>
</dbReference>
<name>A0BTB4_PARTE</name>
<dbReference type="Pfam" id="PF00612">
    <property type="entry name" value="IQ"/>
    <property type="match status" value="1"/>
</dbReference>
<gene>
    <name evidence="3" type="ORF">GSPATT00032013001</name>
</gene>
<evidence type="ECO:0000256" key="1">
    <source>
        <dbReference type="SAM" id="MobiDB-lite"/>
    </source>
</evidence>
<dbReference type="Proteomes" id="UP000000600">
    <property type="component" value="Unassembled WGS sequence"/>
</dbReference>
<organism evidence="3 4">
    <name type="scientific">Paramecium tetraurelia</name>
    <dbReference type="NCBI Taxonomy" id="5888"/>
    <lineage>
        <taxon>Eukaryota</taxon>
        <taxon>Sar</taxon>
        <taxon>Alveolata</taxon>
        <taxon>Ciliophora</taxon>
        <taxon>Intramacronucleata</taxon>
        <taxon>Oligohymenophorea</taxon>
        <taxon>Peniculida</taxon>
        <taxon>Parameciidae</taxon>
        <taxon>Paramecium</taxon>
    </lineage>
</organism>
<dbReference type="FunFam" id="1.10.8.60:FF:000199">
    <property type="entry name" value="IQ motif containing with AAA domain 1"/>
    <property type="match status" value="1"/>
</dbReference>
<dbReference type="AlphaFoldDB" id="A0BTB4"/>
<dbReference type="SUPFAM" id="SSF52540">
    <property type="entry name" value="P-loop containing nucleoside triphosphate hydrolases"/>
    <property type="match status" value="1"/>
</dbReference>
<keyword evidence="4" id="KW-1185">Reference proteome</keyword>
<dbReference type="PROSITE" id="PS50096">
    <property type="entry name" value="IQ"/>
    <property type="match status" value="1"/>
</dbReference>
<dbReference type="InterPro" id="IPR027417">
    <property type="entry name" value="P-loop_NTPase"/>
</dbReference>
<feature type="region of interest" description="Disordered" evidence="1">
    <location>
        <begin position="840"/>
        <end position="864"/>
    </location>
</feature>